<dbReference type="RefSeq" id="WP_038350104.1">
    <property type="nucleotide sequence ID" value="NZ_CP033130.1"/>
</dbReference>
<dbReference type="EMBL" id="CP033130">
    <property type="protein sequence ID" value="AYO52484.1"/>
    <property type="molecule type" value="Genomic_DNA"/>
</dbReference>
<geneLocation type="plasmid" evidence="3">
    <name>poxa23_010062</name>
</geneLocation>
<proteinExistence type="predicted"/>
<feature type="region of interest" description="Disordered" evidence="1">
    <location>
        <begin position="270"/>
        <end position="306"/>
    </location>
</feature>
<evidence type="ECO:0000313" key="3">
    <source>
        <dbReference type="Proteomes" id="UP000279962"/>
    </source>
</evidence>
<protein>
    <submittedName>
        <fullName evidence="2">Uncharacterized protein</fullName>
    </submittedName>
</protein>
<dbReference type="Proteomes" id="UP000279962">
    <property type="component" value="Plasmid pOXA23_010062"/>
</dbReference>
<keyword evidence="2" id="KW-0614">Plasmid</keyword>
<sequence>MDTNLVFFDDFNATSNTSSGENHRSLINVLFFFLNYHKGTFLADTIFFDTHYQTIDNRNIVGVLPILFSICEIDRSKGHTGQIVDIQQDLNNVDEDDYELVIDIDDTQTFKLFYHFLKPSNDAPVKPHLNQLKVFPDNLIDSIKHHELLNYILALIENKIWTDSDVFTYEYKNRFLYCVFIYLSKTIDLSFNSSHDSFTSWLELRNLSWFGANEVDTSDFATLELYIHALSYTLKLANHVVKAIINNNVTPFKVAPQEELFYFFAERTDARSPNEETTPPYTPAEDDETFSTELSSAPVPAPSNKETPKVTDAYLLVGADLEDSESTTPEKNVITQDFNYQARLNELYELSKSIKDEIIDAPIISINQAWNIVQDKWKFYLDTFSSSYFNMNDFEKTAILKQLKSLKASIFMNWFDIKSGAGQQVFIDLVSYDTFKIEFLSSEAKMIQTYMKDRIKNQMYFETTAPQPKFLRNLKNLFNERVDTQKIKDIENTELLLKVNGILDGVTKDLIDNINLHLSNDIYLVNYFSNVDKELEPPKYHLLDILLRTSVLNLIYVCPTASLNATKDLLNAITDPEIEVSAFDTFDRKQYQNQIVKELACSFRQRIDPSELLKLDITMVRQNSY</sequence>
<evidence type="ECO:0000313" key="2">
    <source>
        <dbReference type="EMBL" id="AYO52484.1"/>
    </source>
</evidence>
<organism evidence="2 3">
    <name type="scientific">Acinetobacter wuhouensis</name>
    <dbReference type="NCBI Taxonomy" id="1879050"/>
    <lineage>
        <taxon>Bacteria</taxon>
        <taxon>Pseudomonadati</taxon>
        <taxon>Pseudomonadota</taxon>
        <taxon>Gammaproteobacteria</taxon>
        <taxon>Moraxellales</taxon>
        <taxon>Moraxellaceae</taxon>
        <taxon>Acinetobacter</taxon>
    </lineage>
</organism>
<reference evidence="2 3" key="1">
    <citation type="submission" date="2018-10" db="EMBL/GenBank/DDBJ databases">
        <title>The complete genome of Acinetobacter wuhouensis strain WCHAW010062.</title>
        <authorList>
            <person name="Hu Y."/>
            <person name="Long H."/>
            <person name="Feng Y."/>
            <person name="Zong Z."/>
        </authorList>
    </citation>
    <scope>NUCLEOTIDE SEQUENCE [LARGE SCALE GENOMIC DNA]</scope>
    <source>
        <strain evidence="2 3">WCHAW010062</strain>
        <plasmid evidence="3">poxa23_010062</plasmid>
    </source>
</reference>
<dbReference type="AlphaFoldDB" id="A0A3G2SXD0"/>
<name>A0A3G2SXD0_9GAMM</name>
<evidence type="ECO:0000256" key="1">
    <source>
        <dbReference type="SAM" id="MobiDB-lite"/>
    </source>
</evidence>
<gene>
    <name evidence="2" type="ORF">CDG68_01690</name>
</gene>
<accession>A0A3G2SXD0</accession>